<dbReference type="PANTHER" id="PTHR11960:SF18">
    <property type="entry name" value="EUKARYOTIC TRANSLATION INITIATION FACTOR 4E HOMOLOGOUS PROTEIN, ISOFORM B"/>
    <property type="match status" value="1"/>
</dbReference>
<keyword evidence="6" id="KW-0694">RNA-binding</keyword>
<dbReference type="GO" id="GO:0000340">
    <property type="term" value="F:RNA 7-methylguanosine cap binding"/>
    <property type="evidence" value="ECO:0007669"/>
    <property type="project" value="TreeGrafter"/>
</dbReference>
<dbReference type="SUPFAM" id="SSF55418">
    <property type="entry name" value="eIF4e-like"/>
    <property type="match status" value="1"/>
</dbReference>
<comment type="caution">
    <text evidence="8">The sequence shown here is derived from an EMBL/GenBank/DDBJ whole genome shotgun (WGS) entry which is preliminary data.</text>
</comment>
<dbReference type="Pfam" id="PF01652">
    <property type="entry name" value="IF4E"/>
    <property type="match status" value="1"/>
</dbReference>
<reference evidence="8 9" key="1">
    <citation type="journal article" date="2021" name="Nat. Plants">
        <title>The Taxus genome provides insights into paclitaxel biosynthesis.</title>
        <authorList>
            <person name="Xiong X."/>
            <person name="Gou J."/>
            <person name="Liao Q."/>
            <person name="Li Y."/>
            <person name="Zhou Q."/>
            <person name="Bi G."/>
            <person name="Li C."/>
            <person name="Du R."/>
            <person name="Wang X."/>
            <person name="Sun T."/>
            <person name="Guo L."/>
            <person name="Liang H."/>
            <person name="Lu P."/>
            <person name="Wu Y."/>
            <person name="Zhang Z."/>
            <person name="Ro D.K."/>
            <person name="Shang Y."/>
            <person name="Huang S."/>
            <person name="Yan J."/>
        </authorList>
    </citation>
    <scope>NUCLEOTIDE SEQUENCE [LARGE SCALE GENOMIC DNA]</scope>
    <source>
        <strain evidence="8">Ta-2019</strain>
    </source>
</reference>
<evidence type="ECO:0000256" key="4">
    <source>
        <dbReference type="ARBA" id="ARBA00022917"/>
    </source>
</evidence>
<dbReference type="InterPro" id="IPR001040">
    <property type="entry name" value="TIF_eIF_4E"/>
</dbReference>
<dbReference type="GO" id="GO:0003743">
    <property type="term" value="F:translation initiation factor activity"/>
    <property type="evidence" value="ECO:0007669"/>
    <property type="project" value="UniProtKB-KW"/>
</dbReference>
<evidence type="ECO:0000256" key="7">
    <source>
        <dbReference type="SAM" id="MobiDB-lite"/>
    </source>
</evidence>
<keyword evidence="3" id="KW-0810">Translation regulation</keyword>
<dbReference type="AlphaFoldDB" id="A0AA38FI21"/>
<gene>
    <name evidence="8" type="ORF">KI387_014728</name>
</gene>
<dbReference type="GO" id="GO:0016281">
    <property type="term" value="C:eukaryotic translation initiation factor 4F complex"/>
    <property type="evidence" value="ECO:0007669"/>
    <property type="project" value="TreeGrafter"/>
</dbReference>
<sequence>MEGTEKSESRGSARTPPLLPLTSEMLHKEKDDKLKADERDRQNRELKSGLHPLQHRFAFWYLRRQPGARSQASYEENMKKIVEFSTVEGFWVCYCHFARVSAMPNPTNLHLFKEGIRPLWEDPANRNGGKWIIRLKKTVSGRYWEELVLALVGDQLDYGDNVCGIVLSVRFGEDILSVWNRNASDSQVKAAEREEISTEEKEVSSIDEVTPTCSQEAEIGKAEVVNNDVAVVNNDAGVHPREPD</sequence>
<evidence type="ECO:0000313" key="9">
    <source>
        <dbReference type="Proteomes" id="UP000824469"/>
    </source>
</evidence>
<name>A0AA38FI21_TAXCH</name>
<dbReference type="GO" id="GO:0006417">
    <property type="term" value="P:regulation of translation"/>
    <property type="evidence" value="ECO:0007669"/>
    <property type="project" value="UniProtKB-KW"/>
</dbReference>
<dbReference type="EMBL" id="JAHRHJ020000009">
    <property type="protein sequence ID" value="KAH9303145.1"/>
    <property type="molecule type" value="Genomic_DNA"/>
</dbReference>
<feature type="region of interest" description="Disordered" evidence="7">
    <location>
        <begin position="192"/>
        <end position="211"/>
    </location>
</feature>
<comment type="similarity">
    <text evidence="1 6">Belongs to the eukaryotic initiation factor 4E family.</text>
</comment>
<organism evidence="8 9">
    <name type="scientific">Taxus chinensis</name>
    <name type="common">Chinese yew</name>
    <name type="synonym">Taxus wallichiana var. chinensis</name>
    <dbReference type="NCBI Taxonomy" id="29808"/>
    <lineage>
        <taxon>Eukaryota</taxon>
        <taxon>Viridiplantae</taxon>
        <taxon>Streptophyta</taxon>
        <taxon>Embryophyta</taxon>
        <taxon>Tracheophyta</taxon>
        <taxon>Spermatophyta</taxon>
        <taxon>Pinopsida</taxon>
        <taxon>Pinidae</taxon>
        <taxon>Conifers II</taxon>
        <taxon>Cupressales</taxon>
        <taxon>Taxaceae</taxon>
        <taxon>Taxus</taxon>
    </lineage>
</organism>
<protein>
    <recommendedName>
        <fullName evidence="5">mRNA cap-binding protein</fullName>
    </recommendedName>
</protein>
<dbReference type="Gene3D" id="3.30.760.10">
    <property type="entry name" value="RNA Cap, Translation Initiation Factor Eif4e"/>
    <property type="match status" value="1"/>
</dbReference>
<evidence type="ECO:0000256" key="2">
    <source>
        <dbReference type="ARBA" id="ARBA00022540"/>
    </source>
</evidence>
<keyword evidence="9" id="KW-1185">Reference proteome</keyword>
<evidence type="ECO:0000256" key="1">
    <source>
        <dbReference type="ARBA" id="ARBA00009860"/>
    </source>
</evidence>
<feature type="compositionally biased region" description="Basic and acidic residues" evidence="7">
    <location>
        <begin position="192"/>
        <end position="204"/>
    </location>
</feature>
<evidence type="ECO:0000256" key="3">
    <source>
        <dbReference type="ARBA" id="ARBA00022845"/>
    </source>
</evidence>
<evidence type="ECO:0000256" key="5">
    <source>
        <dbReference type="ARBA" id="ARBA00030245"/>
    </source>
</evidence>
<dbReference type="Proteomes" id="UP000824469">
    <property type="component" value="Unassembled WGS sequence"/>
</dbReference>
<evidence type="ECO:0000313" key="8">
    <source>
        <dbReference type="EMBL" id="KAH9303145.1"/>
    </source>
</evidence>
<keyword evidence="4 6" id="KW-0648">Protein biosynthesis</keyword>
<evidence type="ECO:0000256" key="6">
    <source>
        <dbReference type="RuleBase" id="RU004374"/>
    </source>
</evidence>
<feature type="compositionally biased region" description="Basic and acidic residues" evidence="7">
    <location>
        <begin position="1"/>
        <end position="11"/>
    </location>
</feature>
<accession>A0AA38FI21</accession>
<proteinExistence type="inferred from homology"/>
<feature type="compositionally biased region" description="Basic and acidic residues" evidence="7">
    <location>
        <begin position="25"/>
        <end position="38"/>
    </location>
</feature>
<dbReference type="PANTHER" id="PTHR11960">
    <property type="entry name" value="EUKARYOTIC TRANSLATION INITIATION FACTOR 4E RELATED"/>
    <property type="match status" value="1"/>
</dbReference>
<keyword evidence="2 6" id="KW-0396">Initiation factor</keyword>
<dbReference type="InterPro" id="IPR023398">
    <property type="entry name" value="TIF_eIF4e-like"/>
</dbReference>
<feature type="region of interest" description="Disordered" evidence="7">
    <location>
        <begin position="1"/>
        <end position="38"/>
    </location>
</feature>